<keyword evidence="2" id="KW-0863">Zinc-finger</keyword>
<dbReference type="SMART" id="SM00184">
    <property type="entry name" value="RING"/>
    <property type="match status" value="1"/>
</dbReference>
<dbReference type="Pfam" id="PF13639">
    <property type="entry name" value="zf-RING_2"/>
    <property type="match status" value="1"/>
</dbReference>
<evidence type="ECO:0000313" key="5">
    <source>
        <dbReference type="EMBL" id="QHT89881.1"/>
    </source>
</evidence>
<keyword evidence="3" id="KW-0862">Zinc</keyword>
<proteinExistence type="predicted"/>
<dbReference type="PANTHER" id="PTHR45969">
    <property type="entry name" value="RING ZINC FINGER PROTEIN-RELATED"/>
    <property type="match status" value="1"/>
</dbReference>
<name>A0A6C0IA28_9ZZZZ</name>
<reference evidence="5" key="1">
    <citation type="journal article" date="2020" name="Nature">
        <title>Giant virus diversity and host interactions through global metagenomics.</title>
        <authorList>
            <person name="Schulz F."/>
            <person name="Roux S."/>
            <person name="Paez-Espino D."/>
            <person name="Jungbluth S."/>
            <person name="Walsh D.A."/>
            <person name="Denef V.J."/>
            <person name="McMahon K.D."/>
            <person name="Konstantinidis K.T."/>
            <person name="Eloe-Fadrosh E.A."/>
            <person name="Kyrpides N.C."/>
            <person name="Woyke T."/>
        </authorList>
    </citation>
    <scope>NUCLEOTIDE SEQUENCE</scope>
    <source>
        <strain evidence="5">GVMAG-M-3300023184-62</strain>
    </source>
</reference>
<dbReference type="CDD" id="cd16448">
    <property type="entry name" value="RING-H2"/>
    <property type="match status" value="1"/>
</dbReference>
<dbReference type="AlphaFoldDB" id="A0A6C0IA28"/>
<organism evidence="5">
    <name type="scientific">viral metagenome</name>
    <dbReference type="NCBI Taxonomy" id="1070528"/>
    <lineage>
        <taxon>unclassified sequences</taxon>
        <taxon>metagenomes</taxon>
        <taxon>organismal metagenomes</taxon>
    </lineage>
</organism>
<evidence type="ECO:0000256" key="2">
    <source>
        <dbReference type="ARBA" id="ARBA00022771"/>
    </source>
</evidence>
<dbReference type="GO" id="GO:0008270">
    <property type="term" value="F:zinc ion binding"/>
    <property type="evidence" value="ECO:0007669"/>
    <property type="project" value="UniProtKB-KW"/>
</dbReference>
<dbReference type="InterPro" id="IPR013083">
    <property type="entry name" value="Znf_RING/FYVE/PHD"/>
</dbReference>
<evidence type="ECO:0000256" key="1">
    <source>
        <dbReference type="ARBA" id="ARBA00022723"/>
    </source>
</evidence>
<feature type="domain" description="RING-type" evidence="4">
    <location>
        <begin position="5"/>
        <end position="47"/>
    </location>
</feature>
<keyword evidence="1" id="KW-0479">Metal-binding</keyword>
<evidence type="ECO:0000256" key="3">
    <source>
        <dbReference type="ARBA" id="ARBA00022833"/>
    </source>
</evidence>
<dbReference type="SUPFAM" id="SSF57850">
    <property type="entry name" value="RING/U-box"/>
    <property type="match status" value="1"/>
</dbReference>
<dbReference type="PANTHER" id="PTHR45969:SF81">
    <property type="entry name" value="OS08G0157400 PROTEIN"/>
    <property type="match status" value="1"/>
</dbReference>
<dbReference type="InterPro" id="IPR001841">
    <property type="entry name" value="Znf_RING"/>
</dbReference>
<dbReference type="PROSITE" id="PS50089">
    <property type="entry name" value="ZF_RING_2"/>
    <property type="match status" value="1"/>
</dbReference>
<dbReference type="Gene3D" id="3.30.40.10">
    <property type="entry name" value="Zinc/RING finger domain, C3HC4 (zinc finger)"/>
    <property type="match status" value="1"/>
</dbReference>
<sequence>MSEECVICQEPLQTTDTQITLGDCHHTFHNLCLQSWAIMKTTCPLCRAPFTEGTDLKRALPTLMAMAMWFPIEEQIQRISLGFAFIKHILCYFKTSEEFIQYRETIVTFSERFVISNYKLPLLSYTSRNDLHNQLTHLKKRFNALIGDDNLSLDKHIFVRSWKDRLLQDPRGYALFLEKRLAV</sequence>
<dbReference type="GO" id="GO:0061630">
    <property type="term" value="F:ubiquitin protein ligase activity"/>
    <property type="evidence" value="ECO:0007669"/>
    <property type="project" value="TreeGrafter"/>
</dbReference>
<dbReference type="EMBL" id="MN740152">
    <property type="protein sequence ID" value="QHT89881.1"/>
    <property type="molecule type" value="Genomic_DNA"/>
</dbReference>
<dbReference type="GO" id="GO:0016567">
    <property type="term" value="P:protein ubiquitination"/>
    <property type="evidence" value="ECO:0007669"/>
    <property type="project" value="TreeGrafter"/>
</dbReference>
<evidence type="ECO:0000259" key="4">
    <source>
        <dbReference type="PROSITE" id="PS50089"/>
    </source>
</evidence>
<protein>
    <recommendedName>
        <fullName evidence="4">RING-type domain-containing protein</fullName>
    </recommendedName>
</protein>
<accession>A0A6C0IA28</accession>